<dbReference type="PROSITE" id="PS51257">
    <property type="entry name" value="PROKAR_LIPOPROTEIN"/>
    <property type="match status" value="1"/>
</dbReference>
<dbReference type="RefSeq" id="WP_241446572.1">
    <property type="nucleotide sequence ID" value="NZ_JAKZHW010000001.1"/>
</dbReference>
<comment type="caution">
    <text evidence="3">The sequence shown here is derived from an EMBL/GenBank/DDBJ whole genome shotgun (WGS) entry which is preliminary data.</text>
</comment>
<protein>
    <recommendedName>
        <fullName evidence="5">Lipoprotein</fullName>
    </recommendedName>
</protein>
<evidence type="ECO:0000256" key="1">
    <source>
        <dbReference type="SAM" id="MobiDB-lite"/>
    </source>
</evidence>
<feature type="compositionally biased region" description="Basic and acidic residues" evidence="1">
    <location>
        <begin position="82"/>
        <end position="96"/>
    </location>
</feature>
<reference evidence="3 4" key="1">
    <citation type="submission" date="2022-03" db="EMBL/GenBank/DDBJ databases">
        <authorList>
            <person name="Jo J.-H."/>
            <person name="Im W.-T."/>
        </authorList>
    </citation>
    <scope>NUCLEOTIDE SEQUENCE [LARGE SCALE GENOMIC DNA]</scope>
    <source>
        <strain evidence="3 4">SM33</strain>
    </source>
</reference>
<evidence type="ECO:0000313" key="3">
    <source>
        <dbReference type="EMBL" id="MCH8615728.1"/>
    </source>
</evidence>
<organism evidence="3 4">
    <name type="scientific">Sphingomonas telluris</name>
    <dbReference type="NCBI Taxonomy" id="2907998"/>
    <lineage>
        <taxon>Bacteria</taxon>
        <taxon>Pseudomonadati</taxon>
        <taxon>Pseudomonadota</taxon>
        <taxon>Alphaproteobacteria</taxon>
        <taxon>Sphingomonadales</taxon>
        <taxon>Sphingomonadaceae</taxon>
        <taxon>Sphingomonas</taxon>
    </lineage>
</organism>
<accession>A0ABS9VL96</accession>
<gene>
    <name evidence="3" type="ORF">LZ016_06395</name>
</gene>
<sequence length="96" mass="9877">MKKLGFVAMGVAALALAACGKNNADQLNESEAHNVEASALNDLAANAANAEMEALGNQQQQLEAENSATAVENTDAASNDTVKTDPSKVEDDVQGM</sequence>
<evidence type="ECO:0008006" key="5">
    <source>
        <dbReference type="Google" id="ProtNLM"/>
    </source>
</evidence>
<keyword evidence="2" id="KW-0732">Signal</keyword>
<dbReference type="Proteomes" id="UP001203058">
    <property type="component" value="Unassembled WGS sequence"/>
</dbReference>
<feature type="signal peptide" evidence="2">
    <location>
        <begin position="1"/>
        <end position="17"/>
    </location>
</feature>
<dbReference type="EMBL" id="JAKZHW010000001">
    <property type="protein sequence ID" value="MCH8615728.1"/>
    <property type="molecule type" value="Genomic_DNA"/>
</dbReference>
<feature type="region of interest" description="Disordered" evidence="1">
    <location>
        <begin position="54"/>
        <end position="96"/>
    </location>
</feature>
<feature type="compositionally biased region" description="Polar residues" evidence="1">
    <location>
        <begin position="56"/>
        <end position="81"/>
    </location>
</feature>
<evidence type="ECO:0000313" key="4">
    <source>
        <dbReference type="Proteomes" id="UP001203058"/>
    </source>
</evidence>
<name>A0ABS9VL96_9SPHN</name>
<feature type="chain" id="PRO_5045329273" description="Lipoprotein" evidence="2">
    <location>
        <begin position="18"/>
        <end position="96"/>
    </location>
</feature>
<evidence type="ECO:0000256" key="2">
    <source>
        <dbReference type="SAM" id="SignalP"/>
    </source>
</evidence>
<keyword evidence="4" id="KW-1185">Reference proteome</keyword>
<proteinExistence type="predicted"/>